<dbReference type="OrthoDB" id="41238at2759"/>
<keyword evidence="3" id="KW-1185">Reference proteome</keyword>
<organism evidence="2 3">
    <name type="scientific">Phlebiopsis gigantea (strain 11061_1 CR5-6)</name>
    <name type="common">White-rot fungus</name>
    <name type="synonym">Peniophora gigantea</name>
    <dbReference type="NCBI Taxonomy" id="745531"/>
    <lineage>
        <taxon>Eukaryota</taxon>
        <taxon>Fungi</taxon>
        <taxon>Dikarya</taxon>
        <taxon>Basidiomycota</taxon>
        <taxon>Agaricomycotina</taxon>
        <taxon>Agaricomycetes</taxon>
        <taxon>Polyporales</taxon>
        <taxon>Phanerochaetaceae</taxon>
        <taxon>Phlebiopsis</taxon>
    </lineage>
</organism>
<dbReference type="PANTHER" id="PTHR43441:SF5">
    <property type="entry name" value="FAMILY ACETYLTRANSFERASE, PUTATIVE-RELATED"/>
    <property type="match status" value="1"/>
</dbReference>
<evidence type="ECO:0000259" key="1">
    <source>
        <dbReference type="PROSITE" id="PS51186"/>
    </source>
</evidence>
<dbReference type="SUPFAM" id="SSF55729">
    <property type="entry name" value="Acyl-CoA N-acyltransferases (Nat)"/>
    <property type="match status" value="1"/>
</dbReference>
<evidence type="ECO:0000313" key="3">
    <source>
        <dbReference type="Proteomes" id="UP000053257"/>
    </source>
</evidence>
<dbReference type="AlphaFoldDB" id="A0A0C3S4Y5"/>
<dbReference type="InterPro" id="IPR016181">
    <property type="entry name" value="Acyl_CoA_acyltransferase"/>
</dbReference>
<proteinExistence type="predicted"/>
<dbReference type="InterPro" id="IPR000182">
    <property type="entry name" value="GNAT_dom"/>
</dbReference>
<dbReference type="Gene3D" id="3.40.630.30">
    <property type="match status" value="1"/>
</dbReference>
<feature type="domain" description="N-acetyltransferase" evidence="1">
    <location>
        <begin position="69"/>
        <end position="218"/>
    </location>
</feature>
<dbReference type="InterPro" id="IPR051908">
    <property type="entry name" value="Ribosomal_N-acetyltransferase"/>
</dbReference>
<gene>
    <name evidence="2" type="ORF">PHLGIDRAFT_247029</name>
</gene>
<name>A0A0C3S4Y5_PHLG1</name>
<dbReference type="Pfam" id="PF13302">
    <property type="entry name" value="Acetyltransf_3"/>
    <property type="match status" value="1"/>
</dbReference>
<dbReference type="GO" id="GO:0008999">
    <property type="term" value="F:protein-N-terminal-alanine acetyltransferase activity"/>
    <property type="evidence" value="ECO:0007669"/>
    <property type="project" value="TreeGrafter"/>
</dbReference>
<dbReference type="PANTHER" id="PTHR43441">
    <property type="entry name" value="RIBOSOMAL-PROTEIN-SERINE ACETYLTRANSFERASE"/>
    <property type="match status" value="1"/>
</dbReference>
<reference evidence="2 3" key="1">
    <citation type="journal article" date="2014" name="PLoS Genet.">
        <title>Analysis of the Phlebiopsis gigantea genome, transcriptome and secretome provides insight into its pioneer colonization strategies of wood.</title>
        <authorList>
            <person name="Hori C."/>
            <person name="Ishida T."/>
            <person name="Igarashi K."/>
            <person name="Samejima M."/>
            <person name="Suzuki H."/>
            <person name="Master E."/>
            <person name="Ferreira P."/>
            <person name="Ruiz-Duenas F.J."/>
            <person name="Held B."/>
            <person name="Canessa P."/>
            <person name="Larrondo L.F."/>
            <person name="Schmoll M."/>
            <person name="Druzhinina I.S."/>
            <person name="Kubicek C.P."/>
            <person name="Gaskell J.A."/>
            <person name="Kersten P."/>
            <person name="St John F."/>
            <person name="Glasner J."/>
            <person name="Sabat G."/>
            <person name="Splinter BonDurant S."/>
            <person name="Syed K."/>
            <person name="Yadav J."/>
            <person name="Mgbeahuruike A.C."/>
            <person name="Kovalchuk A."/>
            <person name="Asiegbu F.O."/>
            <person name="Lackner G."/>
            <person name="Hoffmeister D."/>
            <person name="Rencoret J."/>
            <person name="Gutierrez A."/>
            <person name="Sun H."/>
            <person name="Lindquist E."/>
            <person name="Barry K."/>
            <person name="Riley R."/>
            <person name="Grigoriev I.V."/>
            <person name="Henrissat B."/>
            <person name="Kues U."/>
            <person name="Berka R.M."/>
            <person name="Martinez A.T."/>
            <person name="Covert S.F."/>
            <person name="Blanchette R.A."/>
            <person name="Cullen D."/>
        </authorList>
    </citation>
    <scope>NUCLEOTIDE SEQUENCE [LARGE SCALE GENOMIC DNA]</scope>
    <source>
        <strain evidence="2 3">11061_1 CR5-6</strain>
    </source>
</reference>
<dbReference type="Proteomes" id="UP000053257">
    <property type="component" value="Unassembled WGS sequence"/>
</dbReference>
<dbReference type="HOGENOM" id="CLU_078023_0_0_1"/>
<accession>A0A0C3S4Y5</accession>
<dbReference type="GO" id="GO:1990189">
    <property type="term" value="F:protein N-terminal-serine acetyltransferase activity"/>
    <property type="evidence" value="ECO:0007669"/>
    <property type="project" value="TreeGrafter"/>
</dbReference>
<protein>
    <recommendedName>
        <fullName evidence="1">N-acetyltransferase domain-containing protein</fullName>
    </recommendedName>
</protein>
<dbReference type="PROSITE" id="PS51186">
    <property type="entry name" value="GNAT"/>
    <property type="match status" value="1"/>
</dbReference>
<dbReference type="CDD" id="cd04301">
    <property type="entry name" value="NAT_SF"/>
    <property type="match status" value="1"/>
</dbReference>
<dbReference type="EMBL" id="KN840626">
    <property type="protein sequence ID" value="KIP03235.1"/>
    <property type="molecule type" value="Genomic_DNA"/>
</dbReference>
<sequence>MSWTNAYQPPKATPLTAPELYGPEPFDVNFVWPIHPKLLETDRVKLVPFVPRIHAEHFWSQVEAAPDLLRYYPFAWTSLEAFLRYHETYVRRDPEHVLFTIIDKTRPDAAHPALDGGSLAGVIGLYHSSAAQLSTEIAFVVVLPAFQRTHVASNAVGILQRYCLDLPTATPPGLGLRRVQWCAHLKNLASARLAERMGFVREGVRRWMWVLPEQLARDGETPREGDKWPEKPGRHTVVLACCWDDWEGGAKELVQRNVDRRT</sequence>
<evidence type="ECO:0000313" key="2">
    <source>
        <dbReference type="EMBL" id="KIP03235.1"/>
    </source>
</evidence>